<dbReference type="Pfam" id="PF02668">
    <property type="entry name" value="TauD"/>
    <property type="match status" value="1"/>
</dbReference>
<comment type="similarity">
    <text evidence="2">Belongs to the gamma-BBH/TMLD family.</text>
</comment>
<evidence type="ECO:0000256" key="5">
    <source>
        <dbReference type="ARBA" id="ARBA00023002"/>
    </source>
</evidence>
<name>A0A7S4D6Q8_HETAK</name>
<proteinExistence type="inferred from homology"/>
<feature type="domain" description="TauD/TfdA-like" evidence="7">
    <location>
        <begin position="9"/>
        <end position="268"/>
    </location>
</feature>
<dbReference type="InterPro" id="IPR050411">
    <property type="entry name" value="AlphaKG_dependent_hydroxylases"/>
</dbReference>
<evidence type="ECO:0000259" key="7">
    <source>
        <dbReference type="Pfam" id="PF02668"/>
    </source>
</evidence>
<evidence type="ECO:0000313" key="8">
    <source>
        <dbReference type="EMBL" id="CAE0632117.1"/>
    </source>
</evidence>
<evidence type="ECO:0000256" key="3">
    <source>
        <dbReference type="ARBA" id="ARBA00022723"/>
    </source>
</evidence>
<comment type="cofactor">
    <cofactor evidence="1">
        <name>Fe(2+)</name>
        <dbReference type="ChEBI" id="CHEBI:29033"/>
    </cofactor>
</comment>
<dbReference type="CDD" id="cd00250">
    <property type="entry name" value="CAS_like"/>
    <property type="match status" value="1"/>
</dbReference>
<evidence type="ECO:0000256" key="4">
    <source>
        <dbReference type="ARBA" id="ARBA00022964"/>
    </source>
</evidence>
<dbReference type="GO" id="GO:0005739">
    <property type="term" value="C:mitochondrion"/>
    <property type="evidence" value="ECO:0007669"/>
    <property type="project" value="TreeGrafter"/>
</dbReference>
<dbReference type="EMBL" id="HBIU01023306">
    <property type="protein sequence ID" value="CAE0632117.1"/>
    <property type="molecule type" value="Transcribed_RNA"/>
</dbReference>
<dbReference type="AlphaFoldDB" id="A0A7S4D6Q8"/>
<dbReference type="PANTHER" id="PTHR10696">
    <property type="entry name" value="GAMMA-BUTYROBETAINE HYDROXYLASE-RELATED"/>
    <property type="match status" value="1"/>
</dbReference>
<organism evidence="8">
    <name type="scientific">Heterosigma akashiwo</name>
    <name type="common">Chromophytic alga</name>
    <name type="synonym">Heterosigma carterae</name>
    <dbReference type="NCBI Taxonomy" id="2829"/>
    <lineage>
        <taxon>Eukaryota</taxon>
        <taxon>Sar</taxon>
        <taxon>Stramenopiles</taxon>
        <taxon>Ochrophyta</taxon>
        <taxon>Raphidophyceae</taxon>
        <taxon>Chattonellales</taxon>
        <taxon>Chattonellaceae</taxon>
        <taxon>Heterosigma</taxon>
    </lineage>
</organism>
<dbReference type="InterPro" id="IPR003819">
    <property type="entry name" value="TauD/TfdA-like"/>
</dbReference>
<evidence type="ECO:0000256" key="2">
    <source>
        <dbReference type="ARBA" id="ARBA00008654"/>
    </source>
</evidence>
<dbReference type="PANTHER" id="PTHR10696:SF25">
    <property type="entry name" value="OXIDOREDUCTASE AIM17-RELATED"/>
    <property type="match status" value="1"/>
</dbReference>
<dbReference type="SUPFAM" id="SSF51197">
    <property type="entry name" value="Clavaminate synthase-like"/>
    <property type="match status" value="1"/>
</dbReference>
<keyword evidence="6" id="KW-0408">Iron</keyword>
<protein>
    <recommendedName>
        <fullName evidence="7">TauD/TfdA-like domain-containing protein</fullName>
    </recommendedName>
</protein>
<evidence type="ECO:0000256" key="1">
    <source>
        <dbReference type="ARBA" id="ARBA00001954"/>
    </source>
</evidence>
<accession>A0A7S4D6Q8</accession>
<gene>
    <name evidence="8" type="ORF">HAKA00212_LOCUS10822</name>
</gene>
<evidence type="ECO:0000256" key="6">
    <source>
        <dbReference type="ARBA" id="ARBA00023004"/>
    </source>
</evidence>
<keyword evidence="4" id="KW-0223">Dioxygenase</keyword>
<dbReference type="Gene3D" id="3.60.130.10">
    <property type="entry name" value="Clavaminate synthase-like"/>
    <property type="match status" value="1"/>
</dbReference>
<dbReference type="InterPro" id="IPR042098">
    <property type="entry name" value="TauD-like_sf"/>
</dbReference>
<dbReference type="GO" id="GO:0045329">
    <property type="term" value="P:carnitine biosynthetic process"/>
    <property type="evidence" value="ECO:0007669"/>
    <property type="project" value="TreeGrafter"/>
</dbReference>
<sequence length="311" mass="35099">MMNYKDIIASEQGLYQWLEHQVEKGLCIVQDCPKTENSVKELASLISPISHSYLYGEVFDVVSEANAVNIAYTNLRLRLHSDLPYYESVPGYQYLHCLRNDAGVAGGRSEFLDAFAAAQHLRDSDPEAFEVLCRVPATFQKVRGPDHTPNVARPGEGEGRPPAYYASHLVAQRPHIELDTYGEIVAVTWSPPFEGVLQVPFEDIKPYYAAYRRFQAIIESSAFASEHTLHHRLAPGELACFNNRRVLHARAAFEYRDPEARRHLQGTYLNSDEVLSRYLVLKQGQIERDGSEDGTSIKFTARVGNKTIPML</sequence>
<reference evidence="8" key="1">
    <citation type="submission" date="2021-01" db="EMBL/GenBank/DDBJ databases">
        <authorList>
            <person name="Corre E."/>
            <person name="Pelletier E."/>
            <person name="Niang G."/>
            <person name="Scheremetjew M."/>
            <person name="Finn R."/>
            <person name="Kale V."/>
            <person name="Holt S."/>
            <person name="Cochrane G."/>
            <person name="Meng A."/>
            <person name="Brown T."/>
            <person name="Cohen L."/>
        </authorList>
    </citation>
    <scope>NUCLEOTIDE SEQUENCE</scope>
    <source>
        <strain evidence="8">CCMP3107</strain>
    </source>
</reference>
<dbReference type="GO" id="GO:0046872">
    <property type="term" value="F:metal ion binding"/>
    <property type="evidence" value="ECO:0007669"/>
    <property type="project" value="UniProtKB-KW"/>
</dbReference>
<keyword evidence="3" id="KW-0479">Metal-binding</keyword>
<dbReference type="GO" id="GO:0051213">
    <property type="term" value="F:dioxygenase activity"/>
    <property type="evidence" value="ECO:0007669"/>
    <property type="project" value="UniProtKB-KW"/>
</dbReference>
<keyword evidence="5" id="KW-0560">Oxidoreductase</keyword>